<evidence type="ECO:0000313" key="2">
    <source>
        <dbReference type="EMBL" id="KAJ2928591.1"/>
    </source>
</evidence>
<evidence type="ECO:0008006" key="4">
    <source>
        <dbReference type="Google" id="ProtNLM"/>
    </source>
</evidence>
<accession>A0A9W8J519</accession>
<dbReference type="Gene3D" id="1.20.1280.50">
    <property type="match status" value="1"/>
</dbReference>
<organism evidence="2 3">
    <name type="scientific">Candolleomyces eurysporus</name>
    <dbReference type="NCBI Taxonomy" id="2828524"/>
    <lineage>
        <taxon>Eukaryota</taxon>
        <taxon>Fungi</taxon>
        <taxon>Dikarya</taxon>
        <taxon>Basidiomycota</taxon>
        <taxon>Agaricomycotina</taxon>
        <taxon>Agaricomycetes</taxon>
        <taxon>Agaricomycetidae</taxon>
        <taxon>Agaricales</taxon>
        <taxon>Agaricineae</taxon>
        <taxon>Psathyrellaceae</taxon>
        <taxon>Candolleomyces</taxon>
    </lineage>
</organism>
<dbReference type="InterPro" id="IPR032675">
    <property type="entry name" value="LRR_dom_sf"/>
</dbReference>
<keyword evidence="3" id="KW-1185">Reference proteome</keyword>
<evidence type="ECO:0000256" key="1">
    <source>
        <dbReference type="SAM" id="MobiDB-lite"/>
    </source>
</evidence>
<dbReference type="Proteomes" id="UP001140091">
    <property type="component" value="Unassembled WGS sequence"/>
</dbReference>
<gene>
    <name evidence="2" type="ORF">H1R20_g8502</name>
</gene>
<reference evidence="2" key="1">
    <citation type="submission" date="2022-06" db="EMBL/GenBank/DDBJ databases">
        <title>Genome Sequence of Candolleomyces eurysporus.</title>
        <authorList>
            <person name="Buettner E."/>
        </authorList>
    </citation>
    <scope>NUCLEOTIDE SEQUENCE</scope>
    <source>
        <strain evidence="2">VTCC 930004</strain>
    </source>
</reference>
<proteinExistence type="predicted"/>
<dbReference type="Gene3D" id="3.80.10.10">
    <property type="entry name" value="Ribonuclease Inhibitor"/>
    <property type="match status" value="1"/>
</dbReference>
<dbReference type="OrthoDB" id="2907754at2759"/>
<comment type="caution">
    <text evidence="2">The sequence shown here is derived from an EMBL/GenBank/DDBJ whole genome shotgun (WGS) entry which is preliminary data.</text>
</comment>
<protein>
    <recommendedName>
        <fullName evidence="4">F-box domain-containing protein</fullName>
    </recommendedName>
</protein>
<dbReference type="SUPFAM" id="SSF52047">
    <property type="entry name" value="RNI-like"/>
    <property type="match status" value="1"/>
</dbReference>
<sequence length="524" mass="59337">MAVQEFDLQIAQLEKNLVDLKRLRNAHLPIHQLLPPDILGEIFSFASGLYDGLAERQRTIHPSVPTPALLGRVCHSWRVLILQSSWLWTNVYLGPKTTANMVDFVSKNAGNALLYVQCGAALRPPVVRQAKKILGNASQLKSVVIKLESVRHDATTLIGLFDAIRSADNLEYLKIAAGHHFTDRLESPFAGGVPSLRYLELIQFWVPWTSHLLQSTRLTHLLMRPAPPPTSEFYDCLRRAPHLKTLHLEFIHEEVQNPSLHDVESSIQLHSLKSLEISGTLHILCTVLGRMRISPNNITHLVLDVFLPDQVETAASINQLLLAWRHAIGNQHRDPISPECIRLSTTESGRGEWRNGYSIQAWDSRYQNISLSTLLGLRYNSKTWLVYSPWAKIRVQSRDGRLLPLHEQFLFPNPATFERLWSLTNLRILVLNIELPRSYWAELALSLVLKAIHIAATNVDGFVEFLLEQWHPPTRTCELAECTNPFPRSPITQSWRHGMPPKCARRDMDRSAGGGRSGEARAIL</sequence>
<dbReference type="EMBL" id="JANBPK010000922">
    <property type="protein sequence ID" value="KAJ2928591.1"/>
    <property type="molecule type" value="Genomic_DNA"/>
</dbReference>
<dbReference type="AlphaFoldDB" id="A0A9W8J519"/>
<evidence type="ECO:0000313" key="3">
    <source>
        <dbReference type="Proteomes" id="UP001140091"/>
    </source>
</evidence>
<feature type="non-terminal residue" evidence="2">
    <location>
        <position position="524"/>
    </location>
</feature>
<feature type="region of interest" description="Disordered" evidence="1">
    <location>
        <begin position="505"/>
        <end position="524"/>
    </location>
</feature>
<name>A0A9W8J519_9AGAR</name>